<dbReference type="Proteomes" id="UP000886100">
    <property type="component" value="Unassembled WGS sequence"/>
</dbReference>
<comment type="caution">
    <text evidence="1">The sequence shown here is derived from an EMBL/GenBank/DDBJ whole genome shotgun (WGS) entry which is preliminary data.</text>
</comment>
<feature type="non-terminal residue" evidence="1">
    <location>
        <position position="146"/>
    </location>
</feature>
<gene>
    <name evidence="1" type="ORF">ENJ98_03210</name>
</gene>
<dbReference type="SUPFAM" id="SSF53756">
    <property type="entry name" value="UDP-Glycosyltransferase/glycogen phosphorylase"/>
    <property type="match status" value="1"/>
</dbReference>
<evidence type="ECO:0000313" key="1">
    <source>
        <dbReference type="EMBL" id="HHH13222.1"/>
    </source>
</evidence>
<name>A0A7C5MZF7_9GAMM</name>
<proteinExistence type="predicted"/>
<protein>
    <submittedName>
        <fullName evidence="1">Uncharacterized protein</fullName>
    </submittedName>
</protein>
<dbReference type="Gene3D" id="3.40.50.2000">
    <property type="entry name" value="Glycogen Phosphorylase B"/>
    <property type="match status" value="1"/>
</dbReference>
<dbReference type="EMBL" id="DROM01000195">
    <property type="protein sequence ID" value="HHH13222.1"/>
    <property type="molecule type" value="Genomic_DNA"/>
</dbReference>
<accession>A0A7C5MZF7</accession>
<sequence>MNIVLVTTSFPTCLAGSEAAGSFVSDFALELANSCEVAVVAPGSSEEIQQEHEGMRIFRYRAPRQPLSTLRPSNPVHWRAIATTLWSGKRTTLHAAREIDADWILALWALPSGYWARNAASRLNIPYATWALGSDIWSLGRLPVVR</sequence>
<dbReference type="AlphaFoldDB" id="A0A7C5MZF7"/>
<organism evidence="1">
    <name type="scientific">Thiolapillus brandeum</name>
    <dbReference type="NCBI Taxonomy" id="1076588"/>
    <lineage>
        <taxon>Bacteria</taxon>
        <taxon>Pseudomonadati</taxon>
        <taxon>Pseudomonadota</taxon>
        <taxon>Gammaproteobacteria</taxon>
        <taxon>Chromatiales</taxon>
        <taxon>Sedimenticolaceae</taxon>
        <taxon>Thiolapillus</taxon>
    </lineage>
</organism>
<reference evidence="1" key="1">
    <citation type="journal article" date="2020" name="mSystems">
        <title>Genome- and Community-Level Interaction Insights into Carbon Utilization and Element Cycling Functions of Hydrothermarchaeota in Hydrothermal Sediment.</title>
        <authorList>
            <person name="Zhou Z."/>
            <person name="Liu Y."/>
            <person name="Xu W."/>
            <person name="Pan J."/>
            <person name="Luo Z.H."/>
            <person name="Li M."/>
        </authorList>
    </citation>
    <scope>NUCLEOTIDE SEQUENCE [LARGE SCALE GENOMIC DNA]</scope>
    <source>
        <strain evidence="1">HyVt-535</strain>
    </source>
</reference>